<protein>
    <submittedName>
        <fullName evidence="1">Uncharacterized protein</fullName>
    </submittedName>
</protein>
<dbReference type="VEuPathDB" id="FungiDB:RO3G_07358"/>
<dbReference type="RefSeq" id="XP_067518049.1">
    <property type="nucleotide sequence ID" value="XM_067661948.1"/>
</dbReference>
<proteinExistence type="predicted"/>
<reference evidence="1 2" key="1">
    <citation type="journal article" date="2009" name="PLoS Genet.">
        <title>Genomic analysis of the basal lineage fungus Rhizopus oryzae reveals a whole-genome duplication.</title>
        <authorList>
            <person name="Ma L.-J."/>
            <person name="Ibrahim A.S."/>
            <person name="Skory C."/>
            <person name="Grabherr M.G."/>
            <person name="Burger G."/>
            <person name="Butler M."/>
            <person name="Elias M."/>
            <person name="Idnurm A."/>
            <person name="Lang B.F."/>
            <person name="Sone T."/>
            <person name="Abe A."/>
            <person name="Calvo S.E."/>
            <person name="Corrochano L.M."/>
            <person name="Engels R."/>
            <person name="Fu J."/>
            <person name="Hansberg W."/>
            <person name="Kim J.-M."/>
            <person name="Kodira C.D."/>
            <person name="Koehrsen M.J."/>
            <person name="Liu B."/>
            <person name="Miranda-Saavedra D."/>
            <person name="O'Leary S."/>
            <person name="Ortiz-Castellanos L."/>
            <person name="Poulter R."/>
            <person name="Rodriguez-Romero J."/>
            <person name="Ruiz-Herrera J."/>
            <person name="Shen Y.-Q."/>
            <person name="Zeng Q."/>
            <person name="Galagan J."/>
            <person name="Birren B.W."/>
            <person name="Cuomo C.A."/>
            <person name="Wickes B.L."/>
        </authorList>
    </citation>
    <scope>NUCLEOTIDE SEQUENCE [LARGE SCALE GENOMIC DNA]</scope>
    <source>
        <strain evidence="2">RA 99-880 / ATCC MYA-4621 / FGSC 9543 / NRRL 43880</strain>
    </source>
</reference>
<dbReference type="AlphaFoldDB" id="I1C2H3"/>
<evidence type="ECO:0000313" key="1">
    <source>
        <dbReference type="EMBL" id="EIE82653.1"/>
    </source>
</evidence>
<dbReference type="GeneID" id="93614329"/>
<keyword evidence="2" id="KW-1185">Reference proteome</keyword>
<accession>I1C2H3</accession>
<organism evidence="1 2">
    <name type="scientific">Rhizopus delemar (strain RA 99-880 / ATCC MYA-4621 / FGSC 9543 / NRRL 43880)</name>
    <name type="common">Mucormycosis agent</name>
    <name type="synonym">Rhizopus arrhizus var. delemar</name>
    <dbReference type="NCBI Taxonomy" id="246409"/>
    <lineage>
        <taxon>Eukaryota</taxon>
        <taxon>Fungi</taxon>
        <taxon>Fungi incertae sedis</taxon>
        <taxon>Mucoromycota</taxon>
        <taxon>Mucoromycotina</taxon>
        <taxon>Mucoromycetes</taxon>
        <taxon>Mucorales</taxon>
        <taxon>Mucorineae</taxon>
        <taxon>Rhizopodaceae</taxon>
        <taxon>Rhizopus</taxon>
    </lineage>
</organism>
<dbReference type="EMBL" id="CH476736">
    <property type="protein sequence ID" value="EIE82653.1"/>
    <property type="molecule type" value="Genomic_DNA"/>
</dbReference>
<sequence length="56" mass="6713">MPMLHLLFIESSSNFESKHWHNRPVLQHHNNNPKHPVQNHLQFMIFLLSHFVLGTM</sequence>
<dbReference type="InParanoid" id="I1C2H3"/>
<dbReference type="Proteomes" id="UP000009138">
    <property type="component" value="Unassembled WGS sequence"/>
</dbReference>
<name>I1C2H3_RHIO9</name>
<evidence type="ECO:0000313" key="2">
    <source>
        <dbReference type="Proteomes" id="UP000009138"/>
    </source>
</evidence>
<gene>
    <name evidence="1" type="ORF">RO3G_07358</name>
</gene>